<dbReference type="PROSITE" id="PS00211">
    <property type="entry name" value="ABC_TRANSPORTER_1"/>
    <property type="match status" value="1"/>
</dbReference>
<evidence type="ECO:0000256" key="1">
    <source>
        <dbReference type="ARBA" id="ARBA00022448"/>
    </source>
</evidence>
<gene>
    <name evidence="5" type="ORF">TresaDRAFT_2795</name>
</gene>
<evidence type="ECO:0000313" key="5">
    <source>
        <dbReference type="EMBL" id="EIC03165.1"/>
    </source>
</evidence>
<dbReference type="RefSeq" id="WP_002701703.1">
    <property type="nucleotide sequence ID" value="NZ_AGRW01000019.1"/>
</dbReference>
<dbReference type="PATRIC" id="fig|907348.3.peg.36"/>
<comment type="caution">
    <text evidence="5">The sequence shown here is derived from an EMBL/GenBank/DDBJ whole genome shotgun (WGS) entry which is preliminary data.</text>
</comment>
<organism evidence="5 6">
    <name type="scientific">Treponema saccharophilum DSM 2985</name>
    <dbReference type="NCBI Taxonomy" id="907348"/>
    <lineage>
        <taxon>Bacteria</taxon>
        <taxon>Pseudomonadati</taxon>
        <taxon>Spirochaetota</taxon>
        <taxon>Spirochaetia</taxon>
        <taxon>Spirochaetales</taxon>
        <taxon>Treponemataceae</taxon>
        <taxon>Treponema</taxon>
    </lineage>
</organism>
<dbReference type="InterPro" id="IPR017871">
    <property type="entry name" value="ABC_transporter-like_CS"/>
</dbReference>
<dbReference type="AlphaFoldDB" id="H7EGY2"/>
<keyword evidence="3" id="KW-0067">ATP-binding</keyword>
<evidence type="ECO:0000313" key="6">
    <source>
        <dbReference type="Proteomes" id="UP000003571"/>
    </source>
</evidence>
<dbReference type="STRING" id="907348.TresaDRAFT_2795"/>
<dbReference type="OrthoDB" id="9806726at2"/>
<keyword evidence="2" id="KW-0547">Nucleotide-binding</keyword>
<dbReference type="PROSITE" id="PS50893">
    <property type="entry name" value="ABC_TRANSPORTER_2"/>
    <property type="match status" value="1"/>
</dbReference>
<dbReference type="EMBL" id="AGRW01000019">
    <property type="protein sequence ID" value="EIC03165.1"/>
    <property type="molecule type" value="Genomic_DNA"/>
</dbReference>
<dbReference type="PANTHER" id="PTHR42734">
    <property type="entry name" value="METAL TRANSPORT SYSTEM ATP-BINDING PROTEIN TM_0124-RELATED"/>
    <property type="match status" value="1"/>
</dbReference>
<dbReference type="InterPro" id="IPR003439">
    <property type="entry name" value="ABC_transporter-like_ATP-bd"/>
</dbReference>
<dbReference type="GO" id="GO:0016887">
    <property type="term" value="F:ATP hydrolysis activity"/>
    <property type="evidence" value="ECO:0007669"/>
    <property type="project" value="InterPro"/>
</dbReference>
<dbReference type="InterPro" id="IPR027417">
    <property type="entry name" value="P-loop_NTPase"/>
</dbReference>
<sequence>MTNMNLHRNSLYPHVCLTRIEHLGVKSNGETILNDVNLEIRCGELTAIVGRNGAGKTTFLRALLDEIPHTGTVLYERGTTPSGLKIKSMKKPSFGYVPQKLAIAPGSPVSVSDLVLSCVSNYPVWLPRRKKDRELVEKILSTTKAESLADKKAGDLSGGEIQRVMLALAIHPLCDILILDEPVSGVDRNGLKDFYDLVSKLRHDYDVTILLVSHDLDLVAEHADKVVFIDRGIAAEGTPEDVYSDAKFIETFGRITI</sequence>
<dbReference type="Proteomes" id="UP000003571">
    <property type="component" value="Unassembled WGS sequence"/>
</dbReference>
<reference evidence="5 6" key="1">
    <citation type="submission" date="2011-09" db="EMBL/GenBank/DDBJ databases">
        <title>The draft genome of Treponema saccharophilum DSM 2985.</title>
        <authorList>
            <consortium name="US DOE Joint Genome Institute (JGI-PGF)"/>
            <person name="Lucas S."/>
            <person name="Copeland A."/>
            <person name="Lapidus A."/>
            <person name="Glavina del Rio T."/>
            <person name="Dalin E."/>
            <person name="Tice H."/>
            <person name="Bruce D."/>
            <person name="Goodwin L."/>
            <person name="Pitluck S."/>
            <person name="Peters L."/>
            <person name="Kyrpides N."/>
            <person name="Mavromatis K."/>
            <person name="Ivanova N."/>
            <person name="Markowitz V."/>
            <person name="Cheng J.-F."/>
            <person name="Hugenholtz P."/>
            <person name="Woyke T."/>
            <person name="Wu D."/>
            <person name="Gronow S."/>
            <person name="Wellnitz S."/>
            <person name="Brambilla E."/>
            <person name="Klenk H.-P."/>
            <person name="Eisen J.A."/>
        </authorList>
    </citation>
    <scope>NUCLEOTIDE SEQUENCE [LARGE SCALE GENOMIC DNA]</scope>
    <source>
        <strain evidence="5 6">DSM 2985</strain>
    </source>
</reference>
<dbReference type="Gene3D" id="3.40.50.300">
    <property type="entry name" value="P-loop containing nucleotide triphosphate hydrolases"/>
    <property type="match status" value="1"/>
</dbReference>
<proteinExistence type="predicted"/>
<dbReference type="InterPro" id="IPR050153">
    <property type="entry name" value="Metal_Ion_Import_ABC"/>
</dbReference>
<dbReference type="Pfam" id="PF00005">
    <property type="entry name" value="ABC_tran"/>
    <property type="match status" value="1"/>
</dbReference>
<evidence type="ECO:0000256" key="3">
    <source>
        <dbReference type="ARBA" id="ARBA00022840"/>
    </source>
</evidence>
<keyword evidence="1" id="KW-0813">Transport</keyword>
<accession>H7EGY2</accession>
<name>H7EGY2_9SPIR</name>
<evidence type="ECO:0000259" key="4">
    <source>
        <dbReference type="PROSITE" id="PS50893"/>
    </source>
</evidence>
<feature type="domain" description="ABC transporter" evidence="4">
    <location>
        <begin position="18"/>
        <end position="255"/>
    </location>
</feature>
<keyword evidence="6" id="KW-1185">Reference proteome</keyword>
<dbReference type="eggNOG" id="COG1121">
    <property type="taxonomic scope" value="Bacteria"/>
</dbReference>
<dbReference type="SMART" id="SM00382">
    <property type="entry name" value="AAA"/>
    <property type="match status" value="1"/>
</dbReference>
<dbReference type="SUPFAM" id="SSF52540">
    <property type="entry name" value="P-loop containing nucleoside triphosphate hydrolases"/>
    <property type="match status" value="1"/>
</dbReference>
<evidence type="ECO:0000256" key="2">
    <source>
        <dbReference type="ARBA" id="ARBA00022741"/>
    </source>
</evidence>
<dbReference type="GO" id="GO:0005524">
    <property type="term" value="F:ATP binding"/>
    <property type="evidence" value="ECO:0007669"/>
    <property type="project" value="UniProtKB-KW"/>
</dbReference>
<protein>
    <submittedName>
        <fullName evidence="5">ABC transporter related protein</fullName>
    </submittedName>
</protein>
<dbReference type="InterPro" id="IPR003593">
    <property type="entry name" value="AAA+_ATPase"/>
</dbReference>